<accession>A0A067R2F1</accession>
<keyword evidence="2" id="KW-1185">Reference proteome</keyword>
<protein>
    <submittedName>
        <fullName evidence="1">Uncharacterized protein</fullName>
    </submittedName>
</protein>
<reference evidence="1 2" key="1">
    <citation type="journal article" date="2014" name="Nat. Commun.">
        <title>Molecular traces of alternative social organization in a termite genome.</title>
        <authorList>
            <person name="Terrapon N."/>
            <person name="Li C."/>
            <person name="Robertson H.M."/>
            <person name="Ji L."/>
            <person name="Meng X."/>
            <person name="Booth W."/>
            <person name="Chen Z."/>
            <person name="Childers C.P."/>
            <person name="Glastad K.M."/>
            <person name="Gokhale K."/>
            <person name="Gowin J."/>
            <person name="Gronenberg W."/>
            <person name="Hermansen R.A."/>
            <person name="Hu H."/>
            <person name="Hunt B.G."/>
            <person name="Huylmans A.K."/>
            <person name="Khalil S.M."/>
            <person name="Mitchell R.D."/>
            <person name="Munoz-Torres M.C."/>
            <person name="Mustard J.A."/>
            <person name="Pan H."/>
            <person name="Reese J.T."/>
            <person name="Scharf M.E."/>
            <person name="Sun F."/>
            <person name="Vogel H."/>
            <person name="Xiao J."/>
            <person name="Yang W."/>
            <person name="Yang Z."/>
            <person name="Yang Z."/>
            <person name="Zhou J."/>
            <person name="Zhu J."/>
            <person name="Brent C.S."/>
            <person name="Elsik C.G."/>
            <person name="Goodisman M.A."/>
            <person name="Liberles D.A."/>
            <person name="Roe R.M."/>
            <person name="Vargo E.L."/>
            <person name="Vilcinskas A."/>
            <person name="Wang J."/>
            <person name="Bornberg-Bauer E."/>
            <person name="Korb J."/>
            <person name="Zhang G."/>
            <person name="Liebig J."/>
        </authorList>
    </citation>
    <scope>NUCLEOTIDE SEQUENCE [LARGE SCALE GENOMIC DNA]</scope>
    <source>
        <tissue evidence="1">Whole organism</tissue>
    </source>
</reference>
<dbReference type="Proteomes" id="UP000027135">
    <property type="component" value="Unassembled WGS sequence"/>
</dbReference>
<dbReference type="AlphaFoldDB" id="A0A067R2F1"/>
<gene>
    <name evidence="1" type="ORF">L798_14150</name>
</gene>
<name>A0A067R2F1_ZOONE</name>
<dbReference type="InParanoid" id="A0A067R2F1"/>
<sequence length="125" mass="14685">MFSISMPPRPTCILAMKGCRFRLDEDIKAVVAQWFKKQPRSSLQRVSISWCVNEMSAWTPMGALFNSLYYFTQHKFPNSFFQTTFIFECTYLLMRYLKLRHAPNVIILVQFSSTTNSPEIYYTSP</sequence>
<organism evidence="1 2">
    <name type="scientific">Zootermopsis nevadensis</name>
    <name type="common">Dampwood termite</name>
    <dbReference type="NCBI Taxonomy" id="136037"/>
    <lineage>
        <taxon>Eukaryota</taxon>
        <taxon>Metazoa</taxon>
        <taxon>Ecdysozoa</taxon>
        <taxon>Arthropoda</taxon>
        <taxon>Hexapoda</taxon>
        <taxon>Insecta</taxon>
        <taxon>Pterygota</taxon>
        <taxon>Neoptera</taxon>
        <taxon>Polyneoptera</taxon>
        <taxon>Dictyoptera</taxon>
        <taxon>Blattodea</taxon>
        <taxon>Blattoidea</taxon>
        <taxon>Termitoidae</taxon>
        <taxon>Termopsidae</taxon>
        <taxon>Zootermopsis</taxon>
    </lineage>
</organism>
<evidence type="ECO:0000313" key="2">
    <source>
        <dbReference type="Proteomes" id="UP000027135"/>
    </source>
</evidence>
<proteinExistence type="predicted"/>
<evidence type="ECO:0000313" key="1">
    <source>
        <dbReference type="EMBL" id="KDR11883.1"/>
    </source>
</evidence>
<dbReference type="EMBL" id="KK853064">
    <property type="protein sequence ID" value="KDR11883.1"/>
    <property type="molecule type" value="Genomic_DNA"/>
</dbReference>